<reference evidence="4 5" key="1">
    <citation type="journal article" date="2015" name="Nature">
        <title>rRNA introns, odd ribosomes, and small enigmatic genomes across a large radiation of phyla.</title>
        <authorList>
            <person name="Brown C.T."/>
            <person name="Hug L.A."/>
            <person name="Thomas B.C."/>
            <person name="Sharon I."/>
            <person name="Castelle C.J."/>
            <person name="Singh A."/>
            <person name="Wilkins M.J."/>
            <person name="Williams K.H."/>
            <person name="Banfield J.F."/>
        </authorList>
    </citation>
    <scope>NUCLEOTIDE SEQUENCE [LARGE SCALE GENOMIC DNA]</scope>
</reference>
<keyword evidence="2" id="KW-0812">Transmembrane</keyword>
<proteinExistence type="predicted"/>
<dbReference type="InterPro" id="IPR033138">
    <property type="entry name" value="Cu_oxidase_CS"/>
</dbReference>
<dbReference type="Pfam" id="PF13473">
    <property type="entry name" value="Cupredoxin_1"/>
    <property type="match status" value="1"/>
</dbReference>
<dbReference type="GO" id="GO:0046872">
    <property type="term" value="F:metal ion binding"/>
    <property type="evidence" value="ECO:0007669"/>
    <property type="project" value="UniProtKB-KW"/>
</dbReference>
<evidence type="ECO:0000259" key="3">
    <source>
        <dbReference type="Pfam" id="PF13473"/>
    </source>
</evidence>
<accession>A0A0G1DTT1</accession>
<keyword evidence="2" id="KW-1133">Transmembrane helix</keyword>
<dbReference type="SUPFAM" id="SSF49503">
    <property type="entry name" value="Cupredoxins"/>
    <property type="match status" value="1"/>
</dbReference>
<dbReference type="Gene3D" id="2.60.40.420">
    <property type="entry name" value="Cupredoxins - blue copper proteins"/>
    <property type="match status" value="1"/>
</dbReference>
<name>A0A0G1DTT1_9BACT</name>
<organism evidence="4 5">
    <name type="scientific">Candidatus Nomurabacteria bacterium GW2011_GWA2_43_15</name>
    <dbReference type="NCBI Taxonomy" id="1618738"/>
    <lineage>
        <taxon>Bacteria</taxon>
        <taxon>Candidatus Nomuraibacteriota</taxon>
    </lineage>
</organism>
<dbReference type="STRING" id="1618738.UV76_C0001G0054"/>
<feature type="transmembrane region" description="Helical" evidence="2">
    <location>
        <begin position="6"/>
        <end position="24"/>
    </location>
</feature>
<dbReference type="AlphaFoldDB" id="A0A0G1DTT1"/>
<comment type="caution">
    <text evidence="4">The sequence shown here is derived from an EMBL/GenBank/DDBJ whole genome shotgun (WGS) entry which is preliminary data.</text>
</comment>
<feature type="domain" description="EfeO-type cupredoxin-like" evidence="3">
    <location>
        <begin position="49"/>
        <end position="129"/>
    </location>
</feature>
<dbReference type="PROSITE" id="PS00079">
    <property type="entry name" value="MULTICOPPER_OXIDASE1"/>
    <property type="match status" value="1"/>
</dbReference>
<evidence type="ECO:0000313" key="4">
    <source>
        <dbReference type="EMBL" id="KKT01296.1"/>
    </source>
</evidence>
<evidence type="ECO:0000256" key="1">
    <source>
        <dbReference type="ARBA" id="ARBA00022723"/>
    </source>
</evidence>
<evidence type="ECO:0000313" key="5">
    <source>
        <dbReference type="Proteomes" id="UP000034646"/>
    </source>
</evidence>
<protein>
    <submittedName>
        <fullName evidence="4">Plastocyanin</fullName>
    </submittedName>
</protein>
<dbReference type="EMBL" id="LCFS01000001">
    <property type="protein sequence ID" value="KKT01296.1"/>
    <property type="molecule type" value="Genomic_DNA"/>
</dbReference>
<dbReference type="InterPro" id="IPR028096">
    <property type="entry name" value="EfeO_Cupredoxin"/>
</dbReference>
<keyword evidence="2" id="KW-0472">Membrane</keyword>
<sequence length="141" mass="15506">MKNIKITLVVLIVLIVGAVLLFGAKKRTEAPAPVVDDQTEVVGNESGQDGELREFTVSGQNFSFTPSLITVQKGDRVKITFKNTQGFHDFKIDEFGVATKQAQSPFEEVLEFTADKIGSFEYYCSVGTHRAMGMKGVLKVE</sequence>
<dbReference type="Proteomes" id="UP000034646">
    <property type="component" value="Unassembled WGS sequence"/>
</dbReference>
<gene>
    <name evidence="4" type="ORF">UV76_C0001G0054</name>
</gene>
<dbReference type="InterPro" id="IPR008972">
    <property type="entry name" value="Cupredoxin"/>
</dbReference>
<keyword evidence="1" id="KW-0479">Metal-binding</keyword>
<evidence type="ECO:0000256" key="2">
    <source>
        <dbReference type="SAM" id="Phobius"/>
    </source>
</evidence>